<dbReference type="EMBL" id="AKHW03006215">
    <property type="protein sequence ID" value="KYO23254.1"/>
    <property type="molecule type" value="Genomic_DNA"/>
</dbReference>
<dbReference type="AlphaFoldDB" id="A0A151MFF9"/>
<comment type="caution">
    <text evidence="1">The sequence shown here is derived from an EMBL/GenBank/DDBJ whole genome shotgun (WGS) entry which is preliminary data.</text>
</comment>
<evidence type="ECO:0000313" key="1">
    <source>
        <dbReference type="EMBL" id="KYO23254.1"/>
    </source>
</evidence>
<dbReference type="Proteomes" id="UP000050525">
    <property type="component" value="Unassembled WGS sequence"/>
</dbReference>
<organism evidence="1 2">
    <name type="scientific">Alligator mississippiensis</name>
    <name type="common">American alligator</name>
    <dbReference type="NCBI Taxonomy" id="8496"/>
    <lineage>
        <taxon>Eukaryota</taxon>
        <taxon>Metazoa</taxon>
        <taxon>Chordata</taxon>
        <taxon>Craniata</taxon>
        <taxon>Vertebrata</taxon>
        <taxon>Euteleostomi</taxon>
        <taxon>Archelosauria</taxon>
        <taxon>Archosauria</taxon>
        <taxon>Crocodylia</taxon>
        <taxon>Alligatoridae</taxon>
        <taxon>Alligatorinae</taxon>
        <taxon>Alligator</taxon>
    </lineage>
</organism>
<name>A0A151MFF9_ALLMI</name>
<gene>
    <name evidence="1" type="ORF">Y1Q_0005669</name>
</gene>
<accession>A0A151MFF9</accession>
<sequence>MLVEGAFGRVAAMFEWGTALKGPFRDLSKLFPALGARGGDPRVWLINDLATQDTRERNQEAKTQELKNKPWSFVQADVVYVTSVKSSECRVETQTGASPTAVLKLLPGSHKSRGSNQKACAWQGGRARGVGAELCRERACHRLVFVPPGPESVAAVACSGELDYLWASSFGGGRAVLNLAVLLARQKCQGQFKLRSWKDWTRMSGKSA</sequence>
<reference evidence="1 2" key="1">
    <citation type="journal article" date="2012" name="Genome Biol.">
        <title>Sequencing three crocodilian genomes to illuminate the evolution of archosaurs and amniotes.</title>
        <authorList>
            <person name="St John J.A."/>
            <person name="Braun E.L."/>
            <person name="Isberg S.R."/>
            <person name="Miles L.G."/>
            <person name="Chong A.Y."/>
            <person name="Gongora J."/>
            <person name="Dalzell P."/>
            <person name="Moran C."/>
            <person name="Bed'hom B."/>
            <person name="Abzhanov A."/>
            <person name="Burgess S.C."/>
            <person name="Cooksey A.M."/>
            <person name="Castoe T.A."/>
            <person name="Crawford N.G."/>
            <person name="Densmore L.D."/>
            <person name="Drew J.C."/>
            <person name="Edwards S.V."/>
            <person name="Faircloth B.C."/>
            <person name="Fujita M.K."/>
            <person name="Greenwold M.J."/>
            <person name="Hoffmann F.G."/>
            <person name="Howard J.M."/>
            <person name="Iguchi T."/>
            <person name="Janes D.E."/>
            <person name="Khan S.Y."/>
            <person name="Kohno S."/>
            <person name="de Koning A.J."/>
            <person name="Lance S.L."/>
            <person name="McCarthy F.M."/>
            <person name="McCormack J.E."/>
            <person name="Merchant M.E."/>
            <person name="Peterson D.G."/>
            <person name="Pollock D.D."/>
            <person name="Pourmand N."/>
            <person name="Raney B.J."/>
            <person name="Roessler K.A."/>
            <person name="Sanford J.R."/>
            <person name="Sawyer R.H."/>
            <person name="Schmidt C.J."/>
            <person name="Triplett E.W."/>
            <person name="Tuberville T.D."/>
            <person name="Venegas-Anaya M."/>
            <person name="Howard J.T."/>
            <person name="Jarvis E.D."/>
            <person name="Guillette L.J.Jr."/>
            <person name="Glenn T.C."/>
            <person name="Green R.E."/>
            <person name="Ray D.A."/>
        </authorList>
    </citation>
    <scope>NUCLEOTIDE SEQUENCE [LARGE SCALE GENOMIC DNA]</scope>
    <source>
        <strain evidence="1">KSC_2009_1</strain>
    </source>
</reference>
<protein>
    <submittedName>
        <fullName evidence="1">Uncharacterized protein</fullName>
    </submittedName>
</protein>
<proteinExistence type="predicted"/>
<evidence type="ECO:0000313" key="2">
    <source>
        <dbReference type="Proteomes" id="UP000050525"/>
    </source>
</evidence>
<keyword evidence="2" id="KW-1185">Reference proteome</keyword>